<evidence type="ECO:0000256" key="5">
    <source>
        <dbReference type="RuleBase" id="RU003560"/>
    </source>
</evidence>
<keyword evidence="4 5" id="KW-0663">Pyridoxal phosphate</keyword>
<dbReference type="GO" id="GO:0030170">
    <property type="term" value="F:pyridoxal phosphate binding"/>
    <property type="evidence" value="ECO:0007669"/>
    <property type="project" value="InterPro"/>
</dbReference>
<dbReference type="Gene3D" id="3.90.1150.10">
    <property type="entry name" value="Aspartate Aminotransferase, domain 1"/>
    <property type="match status" value="1"/>
</dbReference>
<proteinExistence type="inferred from homology"/>
<dbReference type="InterPro" id="IPR015421">
    <property type="entry name" value="PyrdxlP-dep_Trfase_major"/>
</dbReference>
<keyword evidence="2 6" id="KW-0032">Aminotransferase</keyword>
<name>A0A562U9Q6_9SPHI</name>
<evidence type="ECO:0000256" key="2">
    <source>
        <dbReference type="ARBA" id="ARBA00022576"/>
    </source>
</evidence>
<comment type="similarity">
    <text evidence="5">Belongs to the class-III pyridoxal-phosphate-dependent aminotransferase family.</text>
</comment>
<gene>
    <name evidence="6" type="ORF">JN11_01566</name>
</gene>
<evidence type="ECO:0000256" key="3">
    <source>
        <dbReference type="ARBA" id="ARBA00022679"/>
    </source>
</evidence>
<dbReference type="CDD" id="cd00610">
    <property type="entry name" value="OAT_like"/>
    <property type="match status" value="1"/>
</dbReference>
<comment type="caution">
    <text evidence="6">The sequence shown here is derived from an EMBL/GenBank/DDBJ whole genome shotgun (WGS) entry which is preliminary data.</text>
</comment>
<reference evidence="6 7" key="1">
    <citation type="submission" date="2019-07" db="EMBL/GenBank/DDBJ databases">
        <title>Genomic Encyclopedia of Archaeal and Bacterial Type Strains, Phase II (KMG-II): from individual species to whole genera.</title>
        <authorList>
            <person name="Goeker M."/>
        </authorList>
    </citation>
    <scope>NUCLEOTIDE SEQUENCE [LARGE SCALE GENOMIC DNA]</scope>
    <source>
        <strain evidence="6 7">ATCC BAA-1854</strain>
    </source>
</reference>
<dbReference type="Gene3D" id="3.40.640.10">
    <property type="entry name" value="Type I PLP-dependent aspartate aminotransferase-like (Major domain)"/>
    <property type="match status" value="1"/>
</dbReference>
<dbReference type="GO" id="GO:0008483">
    <property type="term" value="F:transaminase activity"/>
    <property type="evidence" value="ECO:0007669"/>
    <property type="project" value="UniProtKB-KW"/>
</dbReference>
<dbReference type="PANTHER" id="PTHR11986:SF79">
    <property type="entry name" value="ACETYLORNITHINE AMINOTRANSFERASE, MITOCHONDRIAL"/>
    <property type="match status" value="1"/>
</dbReference>
<organism evidence="6 7">
    <name type="scientific">Mucilaginibacter frigoritolerans</name>
    <dbReference type="NCBI Taxonomy" id="652788"/>
    <lineage>
        <taxon>Bacteria</taxon>
        <taxon>Pseudomonadati</taxon>
        <taxon>Bacteroidota</taxon>
        <taxon>Sphingobacteriia</taxon>
        <taxon>Sphingobacteriales</taxon>
        <taxon>Sphingobacteriaceae</taxon>
        <taxon>Mucilaginibacter</taxon>
    </lineage>
</organism>
<evidence type="ECO:0000313" key="6">
    <source>
        <dbReference type="EMBL" id="TWJ02593.1"/>
    </source>
</evidence>
<keyword evidence="3 6" id="KW-0808">Transferase</keyword>
<dbReference type="InterPro" id="IPR050103">
    <property type="entry name" value="Class-III_PLP-dep_AT"/>
</dbReference>
<accession>A0A562U9Q6</accession>
<comment type="cofactor">
    <cofactor evidence="1">
        <name>pyridoxal 5'-phosphate</name>
        <dbReference type="ChEBI" id="CHEBI:597326"/>
    </cofactor>
</comment>
<dbReference type="GO" id="GO:0042802">
    <property type="term" value="F:identical protein binding"/>
    <property type="evidence" value="ECO:0007669"/>
    <property type="project" value="TreeGrafter"/>
</dbReference>
<dbReference type="PANTHER" id="PTHR11986">
    <property type="entry name" value="AMINOTRANSFERASE CLASS III"/>
    <property type="match status" value="1"/>
</dbReference>
<evidence type="ECO:0000313" key="7">
    <source>
        <dbReference type="Proteomes" id="UP000317010"/>
    </source>
</evidence>
<dbReference type="Proteomes" id="UP000317010">
    <property type="component" value="Unassembled WGS sequence"/>
</dbReference>
<evidence type="ECO:0000256" key="4">
    <source>
        <dbReference type="ARBA" id="ARBA00022898"/>
    </source>
</evidence>
<dbReference type="PIRSF" id="PIRSF000521">
    <property type="entry name" value="Transaminase_4ab_Lys_Orn"/>
    <property type="match status" value="1"/>
</dbReference>
<dbReference type="InterPro" id="IPR005814">
    <property type="entry name" value="Aminotrans_3"/>
</dbReference>
<dbReference type="InterPro" id="IPR049704">
    <property type="entry name" value="Aminotrans_3_PPA_site"/>
</dbReference>
<keyword evidence="7" id="KW-1185">Reference proteome</keyword>
<dbReference type="FunFam" id="3.40.640.10:FF:000004">
    <property type="entry name" value="Acetylornithine aminotransferase"/>
    <property type="match status" value="1"/>
</dbReference>
<evidence type="ECO:0000256" key="1">
    <source>
        <dbReference type="ARBA" id="ARBA00001933"/>
    </source>
</evidence>
<dbReference type="Pfam" id="PF00202">
    <property type="entry name" value="Aminotran_3"/>
    <property type="match status" value="1"/>
</dbReference>
<sequence length="395" mass="43231">MPTLRQLFLANNAQTTNFPLLLEFERAEGVYMYNTKGEAFIDLISGIGVSNLGHSNPQVVSAIKDQVDKYMHLMVYGEYVQTPQVRFAEKLISLLPGNLQSVYFTNSGSEAVEGALKLAKRFTGRAQIVACANSYHGSTHGALSVMGNEEFKQAYRPLLPGVSFIRFNELDDLELITTETACVIVETIQGEAGIRVPDAAYMKALRARCTQTGTLLILDEIQAAFGRTGKLFAFEHFDIVPDILLLAKALGGGMPVGAFIASHTIMDALKDNPILGHITTFGGHPVCCAAGLAALEVLLNENLIASVAEKEALFRKLLVHPAIKNIRGKGLMLAIELDSFDLNKKIIDRCIENGVITDWFLHCSNSMRIAPPLIITPKEIEKACKVILEAVEYYS</sequence>
<protein>
    <submittedName>
        <fullName evidence="6">Acetylornithine/succinyldiaminopimelate/putresci ne aminotransferase</fullName>
    </submittedName>
</protein>
<dbReference type="InterPro" id="IPR015422">
    <property type="entry name" value="PyrdxlP-dep_Trfase_small"/>
</dbReference>
<dbReference type="OrthoDB" id="9801052at2"/>
<dbReference type="AlphaFoldDB" id="A0A562U9Q6"/>
<dbReference type="PROSITE" id="PS00600">
    <property type="entry name" value="AA_TRANSFER_CLASS_3"/>
    <property type="match status" value="1"/>
</dbReference>
<dbReference type="RefSeq" id="WP_144911321.1">
    <property type="nucleotide sequence ID" value="NZ_VLLI01000003.1"/>
</dbReference>
<dbReference type="InterPro" id="IPR015424">
    <property type="entry name" value="PyrdxlP-dep_Trfase"/>
</dbReference>
<dbReference type="EMBL" id="VLLI01000003">
    <property type="protein sequence ID" value="TWJ02593.1"/>
    <property type="molecule type" value="Genomic_DNA"/>
</dbReference>
<dbReference type="SUPFAM" id="SSF53383">
    <property type="entry name" value="PLP-dependent transferases"/>
    <property type="match status" value="1"/>
</dbReference>